<dbReference type="PRINTS" id="PR01410">
    <property type="entry name" value="CCBIOGENESIS"/>
</dbReference>
<keyword evidence="3" id="KW-0812">Transmembrane</keyword>
<feature type="transmembrane region" description="Helical" evidence="3">
    <location>
        <begin position="12"/>
        <end position="33"/>
    </location>
</feature>
<feature type="transmembrane region" description="Helical" evidence="3">
    <location>
        <begin position="429"/>
        <end position="448"/>
    </location>
</feature>
<comment type="caution">
    <text evidence="6">The sequence shown here is derived from an EMBL/GenBank/DDBJ whole genome shotgun (WGS) entry which is preliminary data.</text>
</comment>
<evidence type="ECO:0000256" key="1">
    <source>
        <dbReference type="ARBA" id="ARBA00009186"/>
    </source>
</evidence>
<dbReference type="Pfam" id="PF16327">
    <property type="entry name" value="CcmF_C"/>
    <property type="match status" value="1"/>
</dbReference>
<dbReference type="STRING" id="333140.AWW68_05220"/>
<feature type="transmembrane region" description="Helical" evidence="3">
    <location>
        <begin position="299"/>
        <end position="318"/>
    </location>
</feature>
<reference evidence="6 7" key="1">
    <citation type="submission" date="2016-01" db="EMBL/GenBank/DDBJ databases">
        <title>Genome sequencing of Roseivirga spongicola UST030701-084.</title>
        <authorList>
            <person name="Selvaratnam C."/>
            <person name="Thevarajoo S."/>
            <person name="Goh K.M."/>
            <person name="Ee R."/>
            <person name="Chan K.-G."/>
            <person name="Chong C.S."/>
        </authorList>
    </citation>
    <scope>NUCLEOTIDE SEQUENCE [LARGE SCALE GENOMIC DNA]</scope>
    <source>
        <strain evidence="6 7">UST030701-084</strain>
    </source>
</reference>
<dbReference type="OrthoDB" id="9761451at2"/>
<sequence>MLATTVHTAFGNIGHLLVIISFVASIVAAFAYGKAASTDNLSDNSWLKFGRYSFWIHGTAVLGTAVTLFLIIYNNYFEYHYAWSHASKDLPVHYMIACFWEGQEGSFLIWSVWNALLGFVLIKTNKKWEAPVMTVFAAVQAFLASMILGVVIGDFKLGSSPFLLLRDVVSDPVFLINPNFIPEDGTGLNPLLQNYWMVIHPPMTFLGFALTLIPFSFCIAGLWRRDFKDWIRPALPWTIFGGVILGTAIIMGAYWAYETLNFGGYWNWDPVENAVYIPWLILIASMHTMIIFKKNDTALKTSIVLVISTFILILYATFLTRSGILGDTSVHSFTDLGLSGQLLIYLFFFIIASIFIAARVWKELPTSEQEATAYSREFWIFIGALVLCLMSFQVLIPTSFPVINKIVELFGGYSSLAPPTNQVEFYSKWQVWFGIGIALLSGTGQFFFWKKMDKDKLKNAITFPILISLMLSALVFVLEDIYNPVYIVVLVAGMYSVVSNFKIMIDLVKSGSYKLTGGSIAHIGIAMMLVGIMFSEGYSQVISKNTTIISREFTEEQNSDNVVLFLNDPKPMAGYSLLYKSEGMKAEGIPGYVKKSHLDDTEDPHYKITRVNISSEGKQYAEAGDTLYFRVPENTYHEIEYTSLSSGKKFTLYPRIQQNENMGGRVQSPSIKKYWNRDVYTFVQLEADFDDEFTEWSEKEIIKVMPGERFFINDYVANFKGLERIPSVNFVDVGPNDAAVQANIEVLIEDNQKLLLEPKFVIKDNNLARPAELNQEIASRITLENINPEDGSVELGIETTQKDWIILQAIEKPQINILWIGTIIMIFGFIVATRRRYIEFMKMRDKGLA</sequence>
<feature type="domain" description="Cytochrome c assembly protein" evidence="4">
    <location>
        <begin position="103"/>
        <end position="322"/>
    </location>
</feature>
<evidence type="ECO:0000256" key="2">
    <source>
        <dbReference type="ARBA" id="ARBA00022748"/>
    </source>
</evidence>
<keyword evidence="3" id="KW-0472">Membrane</keyword>
<proteinExistence type="inferred from homology"/>
<dbReference type="GO" id="GO:0017004">
    <property type="term" value="P:cytochrome complex assembly"/>
    <property type="evidence" value="ECO:0007669"/>
    <property type="project" value="UniProtKB-KW"/>
</dbReference>
<feature type="transmembrane region" description="Helical" evidence="3">
    <location>
        <begin position="235"/>
        <end position="256"/>
    </location>
</feature>
<protein>
    <submittedName>
        <fullName evidence="6">Cytochrome C biogenesis protein</fullName>
    </submittedName>
</protein>
<feature type="transmembrane region" description="Helical" evidence="3">
    <location>
        <begin position="515"/>
        <end position="534"/>
    </location>
</feature>
<dbReference type="AlphaFoldDB" id="A0A150XIJ8"/>
<feature type="transmembrane region" description="Helical" evidence="3">
    <location>
        <begin position="460"/>
        <end position="478"/>
    </location>
</feature>
<dbReference type="InterPro" id="IPR003567">
    <property type="entry name" value="Cyt_c_biogenesis"/>
</dbReference>
<feature type="transmembrane region" description="Helical" evidence="3">
    <location>
        <begin position="338"/>
        <end position="358"/>
    </location>
</feature>
<name>A0A150XIJ8_9BACT</name>
<gene>
    <name evidence="6" type="ORF">AWW68_05220</name>
</gene>
<dbReference type="GO" id="GO:0020037">
    <property type="term" value="F:heme binding"/>
    <property type="evidence" value="ECO:0007669"/>
    <property type="project" value="InterPro"/>
</dbReference>
<keyword evidence="3" id="KW-1133">Transmembrane helix</keyword>
<dbReference type="InterPro" id="IPR002541">
    <property type="entry name" value="Cyt_c_assembly"/>
</dbReference>
<evidence type="ECO:0000313" key="6">
    <source>
        <dbReference type="EMBL" id="KYG78534.1"/>
    </source>
</evidence>
<dbReference type="Proteomes" id="UP000075606">
    <property type="component" value="Unassembled WGS sequence"/>
</dbReference>
<dbReference type="PANTHER" id="PTHR43653:SF1">
    <property type="entry name" value="CYTOCHROME C-TYPE BIOGENESIS PROTEIN CCMF"/>
    <property type="match status" value="1"/>
</dbReference>
<comment type="similarity">
    <text evidence="1">Belongs to the CcmF/CycK/Ccl1/NrfE/CcsA family.</text>
</comment>
<feature type="transmembrane region" description="Helical" evidence="3">
    <location>
        <begin position="134"/>
        <end position="153"/>
    </location>
</feature>
<dbReference type="EMBL" id="LRPC01000001">
    <property type="protein sequence ID" value="KYG78534.1"/>
    <property type="molecule type" value="Genomic_DNA"/>
</dbReference>
<evidence type="ECO:0000313" key="7">
    <source>
        <dbReference type="Proteomes" id="UP000075606"/>
    </source>
</evidence>
<evidence type="ECO:0000259" key="5">
    <source>
        <dbReference type="Pfam" id="PF16327"/>
    </source>
</evidence>
<dbReference type="PANTHER" id="PTHR43653">
    <property type="entry name" value="CYTOCHROME C ASSEMBLY PROTEIN-RELATED"/>
    <property type="match status" value="1"/>
</dbReference>
<evidence type="ECO:0000256" key="3">
    <source>
        <dbReference type="SAM" id="Phobius"/>
    </source>
</evidence>
<feature type="transmembrane region" description="Helical" evidence="3">
    <location>
        <begin position="203"/>
        <end position="223"/>
    </location>
</feature>
<keyword evidence="2" id="KW-0201">Cytochrome c-type biogenesis</keyword>
<dbReference type="GO" id="GO:0015232">
    <property type="term" value="F:heme transmembrane transporter activity"/>
    <property type="evidence" value="ECO:0007669"/>
    <property type="project" value="InterPro"/>
</dbReference>
<feature type="transmembrane region" description="Helical" evidence="3">
    <location>
        <begin position="378"/>
        <end position="396"/>
    </location>
</feature>
<accession>A0A150XIJ8</accession>
<feature type="transmembrane region" description="Helical" evidence="3">
    <location>
        <begin position="484"/>
        <end position="503"/>
    </location>
</feature>
<dbReference type="InterPro" id="IPR032523">
    <property type="entry name" value="CcmF_C"/>
</dbReference>
<evidence type="ECO:0000259" key="4">
    <source>
        <dbReference type="Pfam" id="PF01578"/>
    </source>
</evidence>
<dbReference type="GO" id="GO:0016020">
    <property type="term" value="C:membrane"/>
    <property type="evidence" value="ECO:0007669"/>
    <property type="project" value="InterPro"/>
</dbReference>
<feature type="transmembrane region" description="Helical" evidence="3">
    <location>
        <begin position="817"/>
        <end position="834"/>
    </location>
</feature>
<organism evidence="6 7">
    <name type="scientific">Roseivirga spongicola</name>
    <dbReference type="NCBI Taxonomy" id="333140"/>
    <lineage>
        <taxon>Bacteria</taxon>
        <taxon>Pseudomonadati</taxon>
        <taxon>Bacteroidota</taxon>
        <taxon>Cytophagia</taxon>
        <taxon>Cytophagales</taxon>
        <taxon>Roseivirgaceae</taxon>
        <taxon>Roseivirga</taxon>
    </lineage>
</organism>
<feature type="domain" description="Cytochrome c-type biogenesis protein CcmF C-terminal" evidence="5">
    <location>
        <begin position="343"/>
        <end position="540"/>
    </location>
</feature>
<keyword evidence="7" id="KW-1185">Reference proteome</keyword>
<feature type="transmembrane region" description="Helical" evidence="3">
    <location>
        <begin position="54"/>
        <end position="73"/>
    </location>
</feature>
<dbReference type="Pfam" id="PF01578">
    <property type="entry name" value="Cytochrom_C_asm"/>
    <property type="match status" value="1"/>
</dbReference>
<feature type="transmembrane region" description="Helical" evidence="3">
    <location>
        <begin position="276"/>
        <end position="292"/>
    </location>
</feature>